<reference evidence="3 4" key="1">
    <citation type="submission" date="2024-02" db="EMBL/GenBank/DDBJ databases">
        <title>Haloferula sargassicola NBRC 104335.</title>
        <authorList>
            <person name="Ichikawa N."/>
            <person name="Katano-Makiyama Y."/>
            <person name="Hidaka K."/>
        </authorList>
    </citation>
    <scope>NUCLEOTIDE SEQUENCE [LARGE SCALE GENOMIC DNA]</scope>
    <source>
        <strain evidence="3 4">NBRC 104335</strain>
    </source>
</reference>
<accession>A0ABP9UTU0</accession>
<name>A0ABP9UTU0_9BACT</name>
<dbReference type="Pfam" id="PF02636">
    <property type="entry name" value="Methyltransf_28"/>
    <property type="match status" value="1"/>
</dbReference>
<dbReference type="PANTHER" id="PTHR12049">
    <property type="entry name" value="PROTEIN ARGININE METHYLTRANSFERASE NDUFAF7, MITOCHONDRIAL"/>
    <property type="match status" value="1"/>
</dbReference>
<comment type="caution">
    <text evidence="3">The sequence shown here is derived from an EMBL/GenBank/DDBJ whole genome shotgun (WGS) entry which is preliminary data.</text>
</comment>
<dbReference type="RefSeq" id="WP_353568242.1">
    <property type="nucleotide sequence ID" value="NZ_BAABRI010000021.1"/>
</dbReference>
<evidence type="ECO:0000256" key="1">
    <source>
        <dbReference type="ARBA" id="ARBA00022603"/>
    </source>
</evidence>
<organism evidence="3 4">
    <name type="scientific">Haloferula sargassicola</name>
    <dbReference type="NCBI Taxonomy" id="490096"/>
    <lineage>
        <taxon>Bacteria</taxon>
        <taxon>Pseudomonadati</taxon>
        <taxon>Verrucomicrobiota</taxon>
        <taxon>Verrucomicrobiia</taxon>
        <taxon>Verrucomicrobiales</taxon>
        <taxon>Verrucomicrobiaceae</taxon>
        <taxon>Haloferula</taxon>
    </lineage>
</organism>
<evidence type="ECO:0008006" key="5">
    <source>
        <dbReference type="Google" id="ProtNLM"/>
    </source>
</evidence>
<dbReference type="InterPro" id="IPR038375">
    <property type="entry name" value="NDUFAF7_sf"/>
</dbReference>
<proteinExistence type="predicted"/>
<keyword evidence="2" id="KW-0808">Transferase</keyword>
<dbReference type="EMBL" id="BAABRI010000021">
    <property type="protein sequence ID" value="GAA5484142.1"/>
    <property type="molecule type" value="Genomic_DNA"/>
</dbReference>
<dbReference type="SUPFAM" id="SSF53335">
    <property type="entry name" value="S-adenosyl-L-methionine-dependent methyltransferases"/>
    <property type="match status" value="1"/>
</dbReference>
<dbReference type="InterPro" id="IPR029063">
    <property type="entry name" value="SAM-dependent_MTases_sf"/>
</dbReference>
<evidence type="ECO:0000313" key="4">
    <source>
        <dbReference type="Proteomes" id="UP001476282"/>
    </source>
</evidence>
<sequence>MDLALYHPEGGYYATPGRRVGRHGDFYTSVSAGPLFGKILALHLAPVLSGMDGPLRILELGAHDGSLARDVLEALATDAPQLIDRLEYAIIEPLEALALRQRERLAGLPARIVADPSQLEPRAGVLVANELIDALSCHLVESTGDGWQEIGVGLASDRFTWKPLGNADPELVRHLPARPAGYRTEVRPFLAEFLRPLRPLVSPGRLLFFDYGFERAEYLDPARAEGTLRTYCEHRSGDDPLDAPGTRDITAHVEFTSLREALESLGGEVVRFENQSRFLTAAARPWLLGLEGRTDAATAKLLRNFQTLTHPGHLGSRFHVMEARFGP</sequence>
<dbReference type="PANTHER" id="PTHR12049:SF7">
    <property type="entry name" value="PROTEIN ARGININE METHYLTRANSFERASE NDUFAF7, MITOCHONDRIAL"/>
    <property type="match status" value="1"/>
</dbReference>
<dbReference type="Gene3D" id="3.40.50.12710">
    <property type="match status" value="1"/>
</dbReference>
<evidence type="ECO:0000313" key="3">
    <source>
        <dbReference type="EMBL" id="GAA5484142.1"/>
    </source>
</evidence>
<protein>
    <recommendedName>
        <fullName evidence="5">SAM-dependent methyltransferase</fullName>
    </recommendedName>
</protein>
<keyword evidence="1" id="KW-0489">Methyltransferase</keyword>
<evidence type="ECO:0000256" key="2">
    <source>
        <dbReference type="ARBA" id="ARBA00022679"/>
    </source>
</evidence>
<dbReference type="InterPro" id="IPR003788">
    <property type="entry name" value="NDUFAF7"/>
</dbReference>
<dbReference type="Proteomes" id="UP001476282">
    <property type="component" value="Unassembled WGS sequence"/>
</dbReference>
<gene>
    <name evidence="3" type="ORF">Hsar01_03383</name>
</gene>
<keyword evidence="4" id="KW-1185">Reference proteome</keyword>